<dbReference type="InterPro" id="IPR032466">
    <property type="entry name" value="Metal_Hydrolase"/>
</dbReference>
<dbReference type="EMBL" id="LAZR01038551">
    <property type="protein sequence ID" value="KKL19264.1"/>
    <property type="molecule type" value="Genomic_DNA"/>
</dbReference>
<protein>
    <recommendedName>
        <fullName evidence="1">Amidohydrolase 3 domain-containing protein</fullName>
    </recommendedName>
</protein>
<dbReference type="InterPro" id="IPR013108">
    <property type="entry name" value="Amidohydro_3"/>
</dbReference>
<dbReference type="CDD" id="cd01300">
    <property type="entry name" value="YtcJ_like"/>
    <property type="match status" value="1"/>
</dbReference>
<accession>A0A0F9BBI6</accession>
<dbReference type="PANTHER" id="PTHR22642:SF2">
    <property type="entry name" value="PROTEIN LONG AFTER FAR-RED 3"/>
    <property type="match status" value="1"/>
</dbReference>
<gene>
    <name evidence="2" type="ORF">LCGC14_2467230</name>
</gene>
<dbReference type="SUPFAM" id="SSF51338">
    <property type="entry name" value="Composite domain of metallo-dependent hydrolases"/>
    <property type="match status" value="1"/>
</dbReference>
<dbReference type="Pfam" id="PF07969">
    <property type="entry name" value="Amidohydro_3"/>
    <property type="match status" value="1"/>
</dbReference>
<dbReference type="Gene3D" id="3.20.20.140">
    <property type="entry name" value="Metal-dependent hydrolases"/>
    <property type="match status" value="1"/>
</dbReference>
<sequence length="426" mass="47496">WGYDQDGLKEKRHITKLDLDKDFPENPVVLIHVSGHGAVLNSKAMEWVKVDANTPTPAGGVIARLPDSNEPAGLLMETAYLPVFDRMPKPSVAHRLDVIDEAQMEYAKRGYASAIDGFAFIEDVEFLQRAAREKKLFIDIAALIAFPEFAVWFNNPKFPFAGEYTDNFRIAAMKITQDGSPQGKTAYMRDPYLTGGPAGQKEWQGEPTNPKEVFDTLVKNALDNNLPLQVHGNGDGAIDMVIEAVKKTGITAKDDRRVMIVHSQIQAPDQLDSYVELGLTPSYFTNHAFFWGDVHVMNFGKEKAFRLSPMKSALDKGLVVSNHTDFNVTPLDPFFTIWTAMKRESRSGVVIGPDERVDAYAALQALTTGPAWQFFEENRVGRIKQGMLADFVILDENPVKVTDGDKIKDIKVLETIKEGESIYKAQ</sequence>
<feature type="domain" description="Amidohydrolase 3" evidence="1">
    <location>
        <begin position="2"/>
        <end position="423"/>
    </location>
</feature>
<name>A0A0F9BBI6_9ZZZZ</name>
<comment type="caution">
    <text evidence="2">The sequence shown here is derived from an EMBL/GenBank/DDBJ whole genome shotgun (WGS) entry which is preliminary data.</text>
</comment>
<feature type="non-terminal residue" evidence="2">
    <location>
        <position position="1"/>
    </location>
</feature>
<reference evidence="2" key="1">
    <citation type="journal article" date="2015" name="Nature">
        <title>Complex archaea that bridge the gap between prokaryotes and eukaryotes.</title>
        <authorList>
            <person name="Spang A."/>
            <person name="Saw J.H."/>
            <person name="Jorgensen S.L."/>
            <person name="Zaremba-Niedzwiedzka K."/>
            <person name="Martijn J."/>
            <person name="Lind A.E."/>
            <person name="van Eijk R."/>
            <person name="Schleper C."/>
            <person name="Guy L."/>
            <person name="Ettema T.J."/>
        </authorList>
    </citation>
    <scope>NUCLEOTIDE SEQUENCE</scope>
</reference>
<dbReference type="GO" id="GO:0016810">
    <property type="term" value="F:hydrolase activity, acting on carbon-nitrogen (but not peptide) bonds"/>
    <property type="evidence" value="ECO:0007669"/>
    <property type="project" value="InterPro"/>
</dbReference>
<dbReference type="Gene3D" id="3.10.310.70">
    <property type="match status" value="1"/>
</dbReference>
<dbReference type="AlphaFoldDB" id="A0A0F9BBI6"/>
<evidence type="ECO:0000313" key="2">
    <source>
        <dbReference type="EMBL" id="KKL19264.1"/>
    </source>
</evidence>
<evidence type="ECO:0000259" key="1">
    <source>
        <dbReference type="Pfam" id="PF07969"/>
    </source>
</evidence>
<dbReference type="SUPFAM" id="SSF51556">
    <property type="entry name" value="Metallo-dependent hydrolases"/>
    <property type="match status" value="1"/>
</dbReference>
<dbReference type="InterPro" id="IPR011059">
    <property type="entry name" value="Metal-dep_hydrolase_composite"/>
</dbReference>
<dbReference type="PANTHER" id="PTHR22642">
    <property type="entry name" value="IMIDAZOLONEPROPIONASE"/>
    <property type="match status" value="1"/>
</dbReference>
<dbReference type="InterPro" id="IPR033932">
    <property type="entry name" value="YtcJ-like"/>
</dbReference>
<organism evidence="2">
    <name type="scientific">marine sediment metagenome</name>
    <dbReference type="NCBI Taxonomy" id="412755"/>
    <lineage>
        <taxon>unclassified sequences</taxon>
        <taxon>metagenomes</taxon>
        <taxon>ecological metagenomes</taxon>
    </lineage>
</organism>
<proteinExistence type="predicted"/>